<dbReference type="PANTHER" id="PTHR30055">
    <property type="entry name" value="HTH-TYPE TRANSCRIPTIONAL REGULATOR RUTR"/>
    <property type="match status" value="1"/>
</dbReference>
<dbReference type="OrthoDB" id="8688418at2"/>
<organism evidence="6 7">
    <name type="scientific">Nocardioides szechwanensis</name>
    <dbReference type="NCBI Taxonomy" id="1005944"/>
    <lineage>
        <taxon>Bacteria</taxon>
        <taxon>Bacillati</taxon>
        <taxon>Actinomycetota</taxon>
        <taxon>Actinomycetes</taxon>
        <taxon>Propionibacteriales</taxon>
        <taxon>Nocardioidaceae</taxon>
        <taxon>Nocardioides</taxon>
    </lineage>
</organism>
<accession>A0A1H0KGG1</accession>
<keyword evidence="2 4" id="KW-0238">DNA-binding</keyword>
<dbReference type="Gene3D" id="1.10.357.10">
    <property type="entry name" value="Tetracycline Repressor, domain 2"/>
    <property type="match status" value="1"/>
</dbReference>
<keyword evidence="1" id="KW-0805">Transcription regulation</keyword>
<evidence type="ECO:0000259" key="5">
    <source>
        <dbReference type="PROSITE" id="PS50977"/>
    </source>
</evidence>
<feature type="DNA-binding region" description="H-T-H motif" evidence="4">
    <location>
        <begin position="39"/>
        <end position="58"/>
    </location>
</feature>
<evidence type="ECO:0000256" key="1">
    <source>
        <dbReference type="ARBA" id="ARBA00023015"/>
    </source>
</evidence>
<keyword evidence="3" id="KW-0804">Transcription</keyword>
<dbReference type="SUPFAM" id="SSF46689">
    <property type="entry name" value="Homeodomain-like"/>
    <property type="match status" value="1"/>
</dbReference>
<evidence type="ECO:0000313" key="6">
    <source>
        <dbReference type="EMBL" id="SDO54916.1"/>
    </source>
</evidence>
<keyword evidence="7" id="KW-1185">Reference proteome</keyword>
<dbReference type="GO" id="GO:0003700">
    <property type="term" value="F:DNA-binding transcription factor activity"/>
    <property type="evidence" value="ECO:0007669"/>
    <property type="project" value="TreeGrafter"/>
</dbReference>
<dbReference type="GO" id="GO:0000976">
    <property type="term" value="F:transcription cis-regulatory region binding"/>
    <property type="evidence" value="ECO:0007669"/>
    <property type="project" value="TreeGrafter"/>
</dbReference>
<dbReference type="EMBL" id="FNIC01000010">
    <property type="protein sequence ID" value="SDO54916.1"/>
    <property type="molecule type" value="Genomic_DNA"/>
</dbReference>
<reference evidence="6 7" key="1">
    <citation type="submission" date="2016-10" db="EMBL/GenBank/DDBJ databases">
        <authorList>
            <person name="de Groot N.N."/>
        </authorList>
    </citation>
    <scope>NUCLEOTIDE SEQUENCE [LARGE SCALE GENOMIC DNA]</scope>
    <source>
        <strain evidence="6 7">CGMCC 1.11147</strain>
    </source>
</reference>
<gene>
    <name evidence="6" type="ORF">SAMN05192576_0023</name>
</gene>
<dbReference type="Proteomes" id="UP000199004">
    <property type="component" value="Unassembled WGS sequence"/>
</dbReference>
<name>A0A1H0KGG1_9ACTN</name>
<dbReference type="STRING" id="1005944.SAMN05192576_0023"/>
<evidence type="ECO:0000256" key="4">
    <source>
        <dbReference type="PROSITE-ProRule" id="PRU00335"/>
    </source>
</evidence>
<sequence length="198" mass="21925">MHSMTESATTRERRRQETEHRITVCAQRLTDERGLDGFTMDELAEAADVSRRTLFNYFPSKVDAVLGNPPDLPPSVLATFHAGGPHGHLVDDLGELAAVLLSSKTLTHEEMALGHRVVTTTPRLIMAAHQRFQELTSEFVDVILAREGAEFGEARARLLIRLLVAIFDGCIPVNGEEPDRPLADIFTDSLRTARELLA</sequence>
<protein>
    <submittedName>
        <fullName evidence="6">Transcriptional regulator, TetR family</fullName>
    </submittedName>
</protein>
<feature type="domain" description="HTH tetR-type" evidence="5">
    <location>
        <begin position="16"/>
        <end position="76"/>
    </location>
</feature>
<dbReference type="PANTHER" id="PTHR30055:SF234">
    <property type="entry name" value="HTH-TYPE TRANSCRIPTIONAL REGULATOR BETI"/>
    <property type="match status" value="1"/>
</dbReference>
<evidence type="ECO:0000256" key="3">
    <source>
        <dbReference type="ARBA" id="ARBA00023163"/>
    </source>
</evidence>
<dbReference type="InterPro" id="IPR009057">
    <property type="entry name" value="Homeodomain-like_sf"/>
</dbReference>
<dbReference type="InterPro" id="IPR001647">
    <property type="entry name" value="HTH_TetR"/>
</dbReference>
<dbReference type="InterPro" id="IPR050109">
    <property type="entry name" value="HTH-type_TetR-like_transc_reg"/>
</dbReference>
<dbReference type="PROSITE" id="PS50977">
    <property type="entry name" value="HTH_TETR_2"/>
    <property type="match status" value="1"/>
</dbReference>
<evidence type="ECO:0000313" key="7">
    <source>
        <dbReference type="Proteomes" id="UP000199004"/>
    </source>
</evidence>
<proteinExistence type="predicted"/>
<evidence type="ECO:0000256" key="2">
    <source>
        <dbReference type="ARBA" id="ARBA00023125"/>
    </source>
</evidence>
<dbReference type="AlphaFoldDB" id="A0A1H0KGG1"/>
<dbReference type="Pfam" id="PF00440">
    <property type="entry name" value="TetR_N"/>
    <property type="match status" value="1"/>
</dbReference>